<comment type="caution">
    <text evidence="15">The sequence shown here is derived from an EMBL/GenBank/DDBJ whole genome shotgun (WGS) entry which is preliminary data.</text>
</comment>
<dbReference type="Gene3D" id="3.40.1010.10">
    <property type="entry name" value="Cobalt-precorrin-4 Transmethylase, Domain 1"/>
    <property type="match status" value="1"/>
</dbReference>
<gene>
    <name evidence="15" type="ORF">DFR30_0838</name>
</gene>
<dbReference type="InterPro" id="IPR000878">
    <property type="entry name" value="4pyrrol_Mease"/>
</dbReference>
<keyword evidence="5 13" id="KW-0808">Transferase</keyword>
<evidence type="ECO:0000256" key="8">
    <source>
        <dbReference type="ARBA" id="ARBA00023239"/>
    </source>
</evidence>
<dbReference type="GO" id="GO:0032259">
    <property type="term" value="P:methylation"/>
    <property type="evidence" value="ECO:0007669"/>
    <property type="project" value="UniProtKB-KW"/>
</dbReference>
<sequence length="277" mass="30110">MGGREFVTTDNGVFGRYRLSIQAKIYLVGAGPGDPDLLTVKAQRLIRSADTVVYDRLVSQEVLDLIPHSASRVYVGKVTGHHTLSQKEINALLVDLGRKRQRVVRLKGGDPFIFGRGGEEALALARNDIAFEVVPGITAAQACAAYAGIPLTHRGLARGVQFVSGHSKNNETLVLDQAALSDPEQTLVIYMGLANLSRIIRDLVEAGRPGDTPAAIVERGTTSNQRTVITTVDELQQAVEQHAITSPAMLIIGQVVSLAEELEWFMPWAKEMELKYA</sequence>
<dbReference type="NCBIfam" id="NF004790">
    <property type="entry name" value="PRK06136.1"/>
    <property type="match status" value="1"/>
</dbReference>
<comment type="pathway">
    <text evidence="12">Cofactor biosynthesis; adenosylcobalamin biosynthesis; precorrin-2 from uroporphyrinogen III: step 1/1.</text>
</comment>
<proteinExistence type="inferred from homology"/>
<evidence type="ECO:0000256" key="11">
    <source>
        <dbReference type="ARBA" id="ARBA00025705"/>
    </source>
</evidence>
<keyword evidence="7" id="KW-0560">Oxidoreductase</keyword>
<dbReference type="InterPro" id="IPR035996">
    <property type="entry name" value="4pyrrol_Methylase_sf"/>
</dbReference>
<dbReference type="EC" id="2.1.1.107" evidence="2"/>
<accession>A0A4R1H739</accession>
<protein>
    <recommendedName>
        <fullName evidence="2">uroporphyrinogen-III C-methyltransferase</fullName>
        <ecNumber evidence="2">2.1.1.107</ecNumber>
    </recommendedName>
</protein>
<dbReference type="OrthoDB" id="9815856at2"/>
<dbReference type="SUPFAM" id="SSF53790">
    <property type="entry name" value="Tetrapyrrole methylase"/>
    <property type="match status" value="1"/>
</dbReference>
<evidence type="ECO:0000256" key="2">
    <source>
        <dbReference type="ARBA" id="ARBA00012162"/>
    </source>
</evidence>
<dbReference type="FunFam" id="3.30.950.10:FF:000001">
    <property type="entry name" value="Siroheme synthase"/>
    <property type="match status" value="1"/>
</dbReference>
<dbReference type="GO" id="GO:0016829">
    <property type="term" value="F:lyase activity"/>
    <property type="evidence" value="ECO:0007669"/>
    <property type="project" value="UniProtKB-KW"/>
</dbReference>
<dbReference type="PROSITE" id="PS00840">
    <property type="entry name" value="SUMT_2"/>
    <property type="match status" value="1"/>
</dbReference>
<dbReference type="InterPro" id="IPR050161">
    <property type="entry name" value="Siro_Cobalamin_biosynth"/>
</dbReference>
<dbReference type="Pfam" id="PF00590">
    <property type="entry name" value="TP_methylase"/>
    <property type="match status" value="1"/>
</dbReference>
<evidence type="ECO:0000256" key="1">
    <source>
        <dbReference type="ARBA" id="ARBA00005879"/>
    </source>
</evidence>
<evidence type="ECO:0000256" key="4">
    <source>
        <dbReference type="ARBA" id="ARBA00022603"/>
    </source>
</evidence>
<evidence type="ECO:0000313" key="16">
    <source>
        <dbReference type="Proteomes" id="UP000295707"/>
    </source>
</evidence>
<dbReference type="GO" id="GO:0019354">
    <property type="term" value="P:siroheme biosynthetic process"/>
    <property type="evidence" value="ECO:0007669"/>
    <property type="project" value="UniProtKB-UniPathway"/>
</dbReference>
<dbReference type="GO" id="GO:0004851">
    <property type="term" value="F:uroporphyrin-III C-methyltransferase activity"/>
    <property type="evidence" value="ECO:0007669"/>
    <property type="project" value="UniProtKB-EC"/>
</dbReference>
<dbReference type="InterPro" id="IPR006366">
    <property type="entry name" value="CobA/CysG_C"/>
</dbReference>
<evidence type="ECO:0000256" key="6">
    <source>
        <dbReference type="ARBA" id="ARBA00022691"/>
    </source>
</evidence>
<evidence type="ECO:0000256" key="7">
    <source>
        <dbReference type="ARBA" id="ARBA00023002"/>
    </source>
</evidence>
<keyword evidence="3" id="KW-0169">Cobalamin biosynthesis</keyword>
<dbReference type="InterPro" id="IPR003043">
    <property type="entry name" value="Uropor_MeTrfase_CS"/>
</dbReference>
<dbReference type="EMBL" id="SMFX01000001">
    <property type="protein sequence ID" value="TCK17604.1"/>
    <property type="molecule type" value="Genomic_DNA"/>
</dbReference>
<dbReference type="NCBIfam" id="TIGR01469">
    <property type="entry name" value="cobA_cysG_Cterm"/>
    <property type="match status" value="1"/>
</dbReference>
<reference evidence="15 16" key="1">
    <citation type="submission" date="2019-03" db="EMBL/GenBank/DDBJ databases">
        <title>Genomic Encyclopedia of Type Strains, Phase IV (KMG-IV): sequencing the most valuable type-strain genomes for metagenomic binning, comparative biology and taxonomic classification.</title>
        <authorList>
            <person name="Goeker M."/>
        </authorList>
    </citation>
    <scope>NUCLEOTIDE SEQUENCE [LARGE SCALE GENOMIC DNA]</scope>
    <source>
        <strain evidence="15 16">DSM 19610</strain>
    </source>
</reference>
<keyword evidence="10" id="KW-0511">Multifunctional enzyme</keyword>
<dbReference type="PANTHER" id="PTHR45790:SF3">
    <property type="entry name" value="S-ADENOSYL-L-METHIONINE-DEPENDENT UROPORPHYRINOGEN III METHYLTRANSFERASE, CHLOROPLASTIC"/>
    <property type="match status" value="1"/>
</dbReference>
<dbReference type="GO" id="GO:0009236">
    <property type="term" value="P:cobalamin biosynthetic process"/>
    <property type="evidence" value="ECO:0007669"/>
    <property type="project" value="UniProtKB-KW"/>
</dbReference>
<keyword evidence="4 13" id="KW-0489">Methyltransferase</keyword>
<evidence type="ECO:0000313" key="15">
    <source>
        <dbReference type="EMBL" id="TCK17604.1"/>
    </source>
</evidence>
<dbReference type="CDD" id="cd11642">
    <property type="entry name" value="SUMT"/>
    <property type="match status" value="1"/>
</dbReference>
<keyword evidence="6" id="KW-0949">S-adenosyl-L-methionine</keyword>
<comment type="pathway">
    <text evidence="11">Porphyrin-containing compound metabolism; siroheme biosynthesis; precorrin-2 from uroporphyrinogen III: step 1/1.</text>
</comment>
<dbReference type="Proteomes" id="UP000295707">
    <property type="component" value="Unassembled WGS sequence"/>
</dbReference>
<feature type="domain" description="Tetrapyrrole methylase" evidence="14">
    <location>
        <begin position="24"/>
        <end position="235"/>
    </location>
</feature>
<evidence type="ECO:0000256" key="3">
    <source>
        <dbReference type="ARBA" id="ARBA00022573"/>
    </source>
</evidence>
<dbReference type="PANTHER" id="PTHR45790">
    <property type="entry name" value="SIROHEME SYNTHASE-RELATED"/>
    <property type="match status" value="1"/>
</dbReference>
<evidence type="ECO:0000256" key="5">
    <source>
        <dbReference type="ARBA" id="ARBA00022679"/>
    </source>
</evidence>
<organism evidence="15 16">
    <name type="scientific">Thiogranum longum</name>
    <dbReference type="NCBI Taxonomy" id="1537524"/>
    <lineage>
        <taxon>Bacteria</taxon>
        <taxon>Pseudomonadati</taxon>
        <taxon>Pseudomonadota</taxon>
        <taxon>Gammaproteobacteria</taxon>
        <taxon>Chromatiales</taxon>
        <taxon>Ectothiorhodospiraceae</taxon>
        <taxon>Thiogranum</taxon>
    </lineage>
</organism>
<dbReference type="PROSITE" id="PS00839">
    <property type="entry name" value="SUMT_1"/>
    <property type="match status" value="1"/>
</dbReference>
<comment type="similarity">
    <text evidence="1 13">Belongs to the precorrin methyltransferase family.</text>
</comment>
<dbReference type="FunFam" id="3.40.1010.10:FF:000001">
    <property type="entry name" value="Siroheme synthase"/>
    <property type="match status" value="1"/>
</dbReference>
<keyword evidence="8" id="KW-0456">Lyase</keyword>
<evidence type="ECO:0000259" key="14">
    <source>
        <dbReference type="Pfam" id="PF00590"/>
    </source>
</evidence>
<dbReference type="InterPro" id="IPR014777">
    <property type="entry name" value="4pyrrole_Mease_sub1"/>
</dbReference>
<dbReference type="Gene3D" id="3.30.950.10">
    <property type="entry name" value="Methyltransferase, Cobalt-precorrin-4 Transmethylase, Domain 2"/>
    <property type="match status" value="1"/>
</dbReference>
<keyword evidence="16" id="KW-1185">Reference proteome</keyword>
<evidence type="ECO:0000256" key="12">
    <source>
        <dbReference type="ARBA" id="ARBA00060548"/>
    </source>
</evidence>
<dbReference type="InterPro" id="IPR014776">
    <property type="entry name" value="4pyrrole_Mease_sub2"/>
</dbReference>
<name>A0A4R1H739_9GAMM</name>
<evidence type="ECO:0000256" key="9">
    <source>
        <dbReference type="ARBA" id="ARBA00023244"/>
    </source>
</evidence>
<dbReference type="AlphaFoldDB" id="A0A4R1H739"/>
<evidence type="ECO:0000256" key="10">
    <source>
        <dbReference type="ARBA" id="ARBA00023268"/>
    </source>
</evidence>
<keyword evidence="9" id="KW-0627">Porphyrin biosynthesis</keyword>
<dbReference type="UniPathway" id="UPA00262">
    <property type="reaction ID" value="UER00211"/>
</dbReference>
<dbReference type="GO" id="GO:0016491">
    <property type="term" value="F:oxidoreductase activity"/>
    <property type="evidence" value="ECO:0007669"/>
    <property type="project" value="UniProtKB-KW"/>
</dbReference>
<evidence type="ECO:0000256" key="13">
    <source>
        <dbReference type="RuleBase" id="RU003960"/>
    </source>
</evidence>